<dbReference type="Gene3D" id="3.40.1190.20">
    <property type="match status" value="1"/>
</dbReference>
<dbReference type="InterPro" id="IPR011611">
    <property type="entry name" value="PfkB_dom"/>
</dbReference>
<dbReference type="InterPro" id="IPR029056">
    <property type="entry name" value="Ribokinase-like"/>
</dbReference>
<gene>
    <name evidence="5" type="ORF">BLNAU_10462</name>
</gene>
<evidence type="ECO:0000256" key="1">
    <source>
        <dbReference type="ARBA" id="ARBA00022679"/>
    </source>
</evidence>
<proteinExistence type="predicted"/>
<dbReference type="Proteomes" id="UP001281761">
    <property type="component" value="Unassembled WGS sequence"/>
</dbReference>
<keyword evidence="6" id="KW-1185">Reference proteome</keyword>
<accession>A0ABQ9XT26</accession>
<evidence type="ECO:0000256" key="3">
    <source>
        <dbReference type="SAM" id="MobiDB-lite"/>
    </source>
</evidence>
<keyword evidence="2 5" id="KW-0418">Kinase</keyword>
<organism evidence="5 6">
    <name type="scientific">Blattamonas nauphoetae</name>
    <dbReference type="NCBI Taxonomy" id="2049346"/>
    <lineage>
        <taxon>Eukaryota</taxon>
        <taxon>Metamonada</taxon>
        <taxon>Preaxostyla</taxon>
        <taxon>Oxymonadida</taxon>
        <taxon>Blattamonas</taxon>
    </lineage>
</organism>
<protein>
    <submittedName>
        <fullName evidence="5">PfkB family carbohydrate kinase</fullName>
    </submittedName>
</protein>
<dbReference type="EMBL" id="JARBJD010000076">
    <property type="protein sequence ID" value="KAK2954611.1"/>
    <property type="molecule type" value="Genomic_DNA"/>
</dbReference>
<comment type="caution">
    <text evidence="5">The sequence shown here is derived from an EMBL/GenBank/DDBJ whole genome shotgun (WGS) entry which is preliminary data.</text>
</comment>
<evidence type="ECO:0000259" key="4">
    <source>
        <dbReference type="Pfam" id="PF00294"/>
    </source>
</evidence>
<keyword evidence="1" id="KW-0808">Transferase</keyword>
<name>A0ABQ9XT26_9EUKA</name>
<dbReference type="GO" id="GO:0016301">
    <property type="term" value="F:kinase activity"/>
    <property type="evidence" value="ECO:0007669"/>
    <property type="project" value="UniProtKB-KW"/>
</dbReference>
<evidence type="ECO:0000256" key="2">
    <source>
        <dbReference type="ARBA" id="ARBA00022777"/>
    </source>
</evidence>
<dbReference type="SUPFAM" id="SSF53613">
    <property type="entry name" value="Ribokinase-like"/>
    <property type="match status" value="1"/>
</dbReference>
<feature type="region of interest" description="Disordered" evidence="3">
    <location>
        <begin position="368"/>
        <end position="389"/>
    </location>
</feature>
<dbReference type="Pfam" id="PF00294">
    <property type="entry name" value="PfkB"/>
    <property type="match status" value="1"/>
</dbReference>
<dbReference type="PANTHER" id="PTHR10584:SF166">
    <property type="entry name" value="RIBOKINASE"/>
    <property type="match status" value="1"/>
</dbReference>
<reference evidence="5 6" key="1">
    <citation type="journal article" date="2022" name="bioRxiv">
        <title>Genomics of Preaxostyla Flagellates Illuminates Evolutionary Transitions and the Path Towards Mitochondrial Loss.</title>
        <authorList>
            <person name="Novak L.V.F."/>
            <person name="Treitli S.C."/>
            <person name="Pyrih J."/>
            <person name="Halakuc P."/>
            <person name="Pipaliya S.V."/>
            <person name="Vacek V."/>
            <person name="Brzon O."/>
            <person name="Soukal P."/>
            <person name="Eme L."/>
            <person name="Dacks J.B."/>
            <person name="Karnkowska A."/>
            <person name="Elias M."/>
            <person name="Hampl V."/>
        </authorList>
    </citation>
    <scope>NUCLEOTIDE SEQUENCE [LARGE SCALE GENOMIC DNA]</scope>
    <source>
        <strain evidence="5">NAU3</strain>
        <tissue evidence="5">Gut</tissue>
    </source>
</reference>
<sequence>MGNNQRISKFAFAIFIALFFTLPLLFCNSKPLSSSPHVVIFGASAIDFIGHSPTPYTPGGCSSGRVNVRMGGVGRNLAEMMRNLSEIILPDELKLEVDLVSPLSHDSTGELIIADSKRKGIDMSNTVFLDDSSSPSCLYLMTMDGEVSQSVCDFRIVRKELQTSHYYHNSSNYTKPQSSPFVPGVLSPKFDRLFKTASLIVIEGNNPSYLTHFFMSAANAYKKPLLFAPTTYEGFEDTLRTSLKTDIGSAPTALHLNEHELYTMVHDEIPTIPPTSIVHNTTSIHESLNVLFSRGTEIAVVTSGNIGMCIAARHSNSSSSQSDPNNIIFECLPSIPVTVHDVIGAGDSATSAFIVKLVETGLIQTKSSRKVELANSQTNSDDDSSTQTRLSPSFYALTREEKRTLLLSILETELAVAASKVEGHSLTLQHIEEMRRRQSKNS</sequence>
<feature type="domain" description="Carbohydrate kinase PfkB" evidence="4">
    <location>
        <begin position="37"/>
        <end position="360"/>
    </location>
</feature>
<evidence type="ECO:0000313" key="5">
    <source>
        <dbReference type="EMBL" id="KAK2954611.1"/>
    </source>
</evidence>
<evidence type="ECO:0000313" key="6">
    <source>
        <dbReference type="Proteomes" id="UP001281761"/>
    </source>
</evidence>
<dbReference type="PANTHER" id="PTHR10584">
    <property type="entry name" value="SUGAR KINASE"/>
    <property type="match status" value="1"/>
</dbReference>